<organism evidence="4 5">
    <name type="scientific">Duncaniella freteri</name>
    <dbReference type="NCBI Taxonomy" id="2530391"/>
    <lineage>
        <taxon>Bacteria</taxon>
        <taxon>Pseudomonadati</taxon>
        <taxon>Bacteroidota</taxon>
        <taxon>Bacteroidia</taxon>
        <taxon>Bacteroidales</taxon>
        <taxon>Muribaculaceae</taxon>
        <taxon>Duncaniella</taxon>
    </lineage>
</organism>
<feature type="domain" description="BT-3987-like N-terminal" evidence="2">
    <location>
        <begin position="32"/>
        <end position="159"/>
    </location>
</feature>
<name>A0A4Z0V7Z9_9BACT</name>
<protein>
    <submittedName>
        <fullName evidence="4">DUF1735 domain-containing protein</fullName>
    </submittedName>
</protein>
<dbReference type="Gene3D" id="2.40.128.420">
    <property type="match status" value="1"/>
</dbReference>
<accession>A0A4Z0V7Z9</accession>
<dbReference type="RefSeq" id="WP_135470086.1">
    <property type="nucleotide sequence ID" value="NZ_CASJDB010000020.1"/>
</dbReference>
<dbReference type="PROSITE" id="PS51257">
    <property type="entry name" value="PROKAR_LIPOPROTEIN"/>
    <property type="match status" value="1"/>
</dbReference>
<dbReference type="InterPro" id="IPR040580">
    <property type="entry name" value="DUF5627"/>
</dbReference>
<evidence type="ECO:0000256" key="1">
    <source>
        <dbReference type="SAM" id="SignalP"/>
    </source>
</evidence>
<proteinExistence type="predicted"/>
<dbReference type="InterPro" id="IPR013728">
    <property type="entry name" value="BT_3987-like_N"/>
</dbReference>
<reference evidence="4 5" key="1">
    <citation type="submission" date="2019-02" db="EMBL/GenBank/DDBJ databases">
        <title>Isolation and identification of novel species under the genus Muribaculum.</title>
        <authorList>
            <person name="Miyake S."/>
            <person name="Ding Y."/>
            <person name="Low A."/>
            <person name="Soh M."/>
            <person name="Seedorf H."/>
        </authorList>
    </citation>
    <scope>NUCLEOTIDE SEQUENCE [LARGE SCALE GENOMIC DNA]</scope>
    <source>
        <strain evidence="4 5">TLL-A3</strain>
    </source>
</reference>
<dbReference type="EMBL" id="SJSA01000001">
    <property type="protein sequence ID" value="TGG39492.1"/>
    <property type="molecule type" value="Genomic_DNA"/>
</dbReference>
<feature type="signal peptide" evidence="1">
    <location>
        <begin position="1"/>
        <end position="22"/>
    </location>
</feature>
<keyword evidence="5" id="KW-1185">Reference proteome</keyword>
<gene>
    <name evidence="4" type="ORF">EZ315_01775</name>
</gene>
<sequence>MKTFKILTLALAASMAVTSCHNGDNEFPDFDYQAVYFANQRVGRTIELGRDSDIDLTLDNQHIMYVKAVMGGAYSNSKNRVINISVDESLCDGLYLSSDFGGRKVLPLPESYYTLESNAITIPSGSMDGGVNVRLTDAFFNDPKALDFNYVLPLVMNSAIGVDSILQGKPMVENPNRLVSSDWTVAPKDYTLYFVRYVNPWHAIYLRSGKDILTVDGVSTEIVRKASDVIKDEQVSVVTAGYKECTLALSTKTDGDHVYNYTLKLTFAEDGTCALSSTDPAVTITGTGRFVENGEKNVINNEDRDALYLEYTVTTPGWSLKTNDTLVLRNRGVQAVYPTIEVK</sequence>
<evidence type="ECO:0000259" key="2">
    <source>
        <dbReference type="Pfam" id="PF08522"/>
    </source>
</evidence>
<keyword evidence="1" id="KW-0732">Signal</keyword>
<dbReference type="Pfam" id="PF08522">
    <property type="entry name" value="BT_3987-like_N"/>
    <property type="match status" value="1"/>
</dbReference>
<dbReference type="Gene3D" id="2.60.40.1740">
    <property type="entry name" value="hypothetical protein (bacova_03559)"/>
    <property type="match status" value="1"/>
</dbReference>
<dbReference type="Proteomes" id="UP000297635">
    <property type="component" value="Unassembled WGS sequence"/>
</dbReference>
<dbReference type="AlphaFoldDB" id="A0A4Z0V7Z9"/>
<dbReference type="Pfam" id="PF18620">
    <property type="entry name" value="DUF5627"/>
    <property type="match status" value="1"/>
</dbReference>
<feature type="domain" description="DUF5627" evidence="3">
    <location>
        <begin position="200"/>
        <end position="332"/>
    </location>
</feature>
<evidence type="ECO:0000313" key="4">
    <source>
        <dbReference type="EMBL" id="TGG39492.1"/>
    </source>
</evidence>
<feature type="chain" id="PRO_5021286917" evidence="1">
    <location>
        <begin position="23"/>
        <end position="343"/>
    </location>
</feature>
<comment type="caution">
    <text evidence="4">The sequence shown here is derived from an EMBL/GenBank/DDBJ whole genome shotgun (WGS) entry which is preliminary data.</text>
</comment>
<evidence type="ECO:0000313" key="5">
    <source>
        <dbReference type="Proteomes" id="UP000297635"/>
    </source>
</evidence>
<dbReference type="GeneID" id="82148502"/>
<evidence type="ECO:0000259" key="3">
    <source>
        <dbReference type="Pfam" id="PF18620"/>
    </source>
</evidence>